<organism evidence="1 2">
    <name type="scientific">Streptomyces yangpuensis</name>
    <dbReference type="NCBI Taxonomy" id="1648182"/>
    <lineage>
        <taxon>Bacteria</taxon>
        <taxon>Bacillati</taxon>
        <taxon>Actinomycetota</taxon>
        <taxon>Actinomycetes</taxon>
        <taxon>Kitasatosporales</taxon>
        <taxon>Streptomycetaceae</taxon>
        <taxon>Streptomyces</taxon>
    </lineage>
</organism>
<geneLocation type="plasmid" evidence="1 2">
    <name>unnamed1</name>
</geneLocation>
<keyword evidence="2" id="KW-1185">Reference proteome</keyword>
<dbReference type="Proteomes" id="UP001057738">
    <property type="component" value="Plasmid unnamed1"/>
</dbReference>
<proteinExistence type="predicted"/>
<protein>
    <submittedName>
        <fullName evidence="1">Uncharacterized protein</fullName>
    </submittedName>
</protein>
<keyword evidence="1" id="KW-0614">Plasmid</keyword>
<dbReference type="RefSeq" id="WP_257858008.1">
    <property type="nucleotide sequence ID" value="NZ_CP102515.1"/>
</dbReference>
<reference evidence="1" key="1">
    <citation type="submission" date="2022-08" db="EMBL/GenBank/DDBJ databases">
        <authorList>
            <person name="Tian L."/>
        </authorList>
    </citation>
    <scope>NUCLEOTIDE SEQUENCE</scope>
    <source>
        <strain evidence="1">CM253</strain>
        <plasmid evidence="1">unnamed1</plasmid>
    </source>
</reference>
<evidence type="ECO:0000313" key="2">
    <source>
        <dbReference type="Proteomes" id="UP001057738"/>
    </source>
</evidence>
<dbReference type="GeneID" id="95578518"/>
<dbReference type="EMBL" id="CP102515">
    <property type="protein sequence ID" value="UUY52267.1"/>
    <property type="molecule type" value="Genomic_DNA"/>
</dbReference>
<gene>
    <name evidence="1" type="ORF">NRK68_33825</name>
</gene>
<name>A0ABY5Q703_9ACTN</name>
<sequence>MVDQTLRDLGAAHAGSVGVLLEDGSEPGPAYLALARARDHVFEMHPGANVPKALRLVSDVAYPPADCPDVAGWVAQYNARNGTQAWGPR</sequence>
<evidence type="ECO:0000313" key="1">
    <source>
        <dbReference type="EMBL" id="UUY52267.1"/>
    </source>
</evidence>
<accession>A0ABY5Q703</accession>